<evidence type="ECO:0000256" key="1">
    <source>
        <dbReference type="SAM" id="MobiDB-lite"/>
    </source>
</evidence>
<dbReference type="EMBL" id="MK318969">
    <property type="protein sequence ID" value="QCL09421.1"/>
    <property type="molecule type" value="Genomic_DNA"/>
</dbReference>
<proteinExistence type="predicted"/>
<feature type="region of interest" description="Disordered" evidence="1">
    <location>
        <begin position="25"/>
        <end position="55"/>
    </location>
</feature>
<organism evidence="2">
    <name type="scientific">Rhizobium rhizogenes</name>
    <name type="common">Agrobacterium rhizogenes</name>
    <dbReference type="NCBI Taxonomy" id="359"/>
    <lineage>
        <taxon>Bacteria</taxon>
        <taxon>Pseudomonadati</taxon>
        <taxon>Pseudomonadota</taxon>
        <taxon>Alphaproteobacteria</taxon>
        <taxon>Hyphomicrobiales</taxon>
        <taxon>Rhizobiaceae</taxon>
        <taxon>Rhizobium/Agrobacterium group</taxon>
        <taxon>Rhizobium</taxon>
    </lineage>
</organism>
<dbReference type="AlphaFoldDB" id="A0A7S4ZU29"/>
<keyword evidence="2" id="KW-0614">Plasmid</keyword>
<protein>
    <submittedName>
        <fullName evidence="2">Uncharacterized protein</fullName>
    </submittedName>
</protein>
<gene>
    <name evidence="2" type="ORF">pC5.7c_554</name>
</gene>
<name>A0A7S4ZU29_RHIRH</name>
<reference evidence="2" key="1">
    <citation type="submission" date="2018-12" db="EMBL/GenBank/DDBJ databases">
        <title>Three Rhizobium rhizogenes strains isolated from the same crown gall tumor carry diverse plasmids.</title>
        <authorList>
            <person name="Pulawska J."/>
            <person name="Kuzmanovic N."/>
        </authorList>
    </citation>
    <scope>NUCLEOTIDE SEQUENCE</scope>
    <source>
        <strain evidence="2">C5.7</strain>
        <plasmid evidence="2">pC5.7c</plasmid>
    </source>
</reference>
<accession>A0A7S4ZU29</accession>
<evidence type="ECO:0000313" key="2">
    <source>
        <dbReference type="EMBL" id="QCL09421.1"/>
    </source>
</evidence>
<sequence>MDAIPGPSVAPLFHKPLGCIEDALESTFGGSSPTLEKRLTPPRSEGTMLTVQASD</sequence>
<geneLocation type="plasmid" evidence="2">
    <name>pC5.7c</name>
</geneLocation>